<name>A0ABP1U348_GLUAR</name>
<protein>
    <recommendedName>
        <fullName evidence="3">ANR family transcriptional regulator</fullName>
    </recommendedName>
</protein>
<reference evidence="2" key="1">
    <citation type="journal article" date="2010" name="PLoS ONE">
        <title>The Arthrobacter arilaitensis Re117 genome sequence reveals its genetic adaptation to the surface of cheese.</title>
        <authorList>
            <person name="Monnet C."/>
            <person name="Loux V."/>
            <person name="Gibrat J.F."/>
            <person name="Spinnler E."/>
            <person name="Barbe V."/>
            <person name="Vacherie B."/>
            <person name="Gavory F."/>
            <person name="Gourbeyre E."/>
            <person name="Siguier P."/>
            <person name="Chandler M."/>
            <person name="Elleuch R."/>
            <person name="Irlinger F."/>
            <person name="Vallaeys T."/>
        </authorList>
    </citation>
    <scope>NUCLEOTIDE SEQUENCE</scope>
    <source>
        <strain evidence="2">DSM 16368 / CIP 108037 / IAM 15318 / JCM 13566 / Re117</strain>
    </source>
</reference>
<gene>
    <name evidence="1" type="ordered locus">AARI_20440</name>
</gene>
<dbReference type="RefSeq" id="WP_013349385.1">
    <property type="nucleotide sequence ID" value="NC_014550.1"/>
</dbReference>
<accession>A0ABP1U348</accession>
<organism evidence="1 2">
    <name type="scientific">Glutamicibacter arilaitensis (strain DSM 16368 / CIP 108037 / IAM 15318 / JCM 13566 / NCIMB 14258 / Re117)</name>
    <name type="common">Arthrobacter arilaitensis</name>
    <dbReference type="NCBI Taxonomy" id="861360"/>
    <lineage>
        <taxon>Bacteria</taxon>
        <taxon>Bacillati</taxon>
        <taxon>Actinomycetota</taxon>
        <taxon>Actinomycetes</taxon>
        <taxon>Micrococcales</taxon>
        <taxon>Micrococcaceae</taxon>
        <taxon>Glutamicibacter</taxon>
    </lineage>
</organism>
<evidence type="ECO:0000313" key="1">
    <source>
        <dbReference type="EMBL" id="CBT76262.1"/>
    </source>
</evidence>
<dbReference type="GeneID" id="303185640"/>
<dbReference type="EMBL" id="FQ311875">
    <property type="protein sequence ID" value="CBT76262.1"/>
    <property type="molecule type" value="Genomic_DNA"/>
</dbReference>
<keyword evidence="2" id="KW-1185">Reference proteome</keyword>
<reference evidence="2" key="2">
    <citation type="submission" date="2010-07" db="EMBL/GenBank/DDBJ databases">
        <title>Complete genome sequence of Arthrobacter arilaitensis (strain DSM 16368 / CIP 108037 / JCM 13566 / Re117).</title>
        <authorList>
            <person name="Genoscope."/>
        </authorList>
    </citation>
    <scope>NUCLEOTIDE SEQUENCE [LARGE SCALE GENOMIC DNA]</scope>
    <source>
        <strain evidence="2">DSM 16368 / CIP 108037 / IAM 15318 / JCM 13566 / Re117</strain>
    </source>
</reference>
<proteinExistence type="predicted"/>
<dbReference type="Proteomes" id="UP000006878">
    <property type="component" value="Chromosome"/>
</dbReference>
<evidence type="ECO:0008006" key="3">
    <source>
        <dbReference type="Google" id="ProtNLM"/>
    </source>
</evidence>
<evidence type="ECO:0000313" key="2">
    <source>
        <dbReference type="Proteomes" id="UP000006878"/>
    </source>
</evidence>
<sequence>MAYVYTDKTLQSEHWPEPTQAAVLWERAKHWEQQARYWAGRAISAERRMLEHECSEEGN</sequence>